<dbReference type="GO" id="GO:0005789">
    <property type="term" value="C:endoplasmic reticulum membrane"/>
    <property type="evidence" value="ECO:0007669"/>
    <property type="project" value="UniProtKB-SubCell"/>
</dbReference>
<evidence type="ECO:0000313" key="13">
    <source>
        <dbReference type="Proteomes" id="UP000757232"/>
    </source>
</evidence>
<feature type="transmembrane region" description="Helical" evidence="10">
    <location>
        <begin position="168"/>
        <end position="186"/>
    </location>
</feature>
<evidence type="ECO:0000256" key="3">
    <source>
        <dbReference type="ARBA" id="ARBA00012151"/>
    </source>
</evidence>
<evidence type="ECO:0000256" key="11">
    <source>
        <dbReference type="SAM" id="MobiDB-lite"/>
    </source>
</evidence>
<keyword evidence="7 10" id="KW-0812">Transmembrane</keyword>
<sequence>MSEARRHDVVVAGFDARLEQRNGRLKSNNFSELSSSKSTLEMRPVGPSQPHGRIPNTPGAVSLISFILGGICFLSLSTFFSKLVVSGVSHEGFVNLEGWWWATPQLGFFLAAWSIFHWAEFVVTAGWNRDNCSVDSFLLDNGAMYHVAHVTALTEYLLSLYFAPSWKAFSYVSVVGVVMTIVGQGLRSTAMIHASTNFSHHLAFKKAERHRLVKDGIYAWFRHPSYAGFFYWALGTQLVLQNPISFILYSILLWRFFRQRTRVEEASLIRFFGDDVAFVMALLFAIVSKRIEK</sequence>
<feature type="transmembrane region" description="Helical" evidence="10">
    <location>
        <begin position="229"/>
        <end position="256"/>
    </location>
</feature>
<evidence type="ECO:0000256" key="7">
    <source>
        <dbReference type="ARBA" id="ARBA00022692"/>
    </source>
</evidence>
<keyword evidence="4 10" id="KW-0489">Methyltransferase</keyword>
<evidence type="ECO:0000313" key="12">
    <source>
        <dbReference type="EMBL" id="OCB90882.1"/>
    </source>
</evidence>
<evidence type="ECO:0000256" key="6">
    <source>
        <dbReference type="ARBA" id="ARBA00022691"/>
    </source>
</evidence>
<comment type="similarity">
    <text evidence="2 10">Belongs to the class VI-like SAM-binding methyltransferase superfamily. Isoprenylcysteine carboxyl methyltransferase family.</text>
</comment>
<keyword evidence="8 10" id="KW-1133">Transmembrane helix</keyword>
<dbReference type="PROSITE" id="PS51564">
    <property type="entry name" value="SAM_ICMT"/>
    <property type="match status" value="1"/>
</dbReference>
<evidence type="ECO:0000256" key="2">
    <source>
        <dbReference type="ARBA" id="ARBA00009140"/>
    </source>
</evidence>
<dbReference type="Pfam" id="PF04140">
    <property type="entry name" value="ICMT"/>
    <property type="match status" value="1"/>
</dbReference>
<keyword evidence="13" id="KW-1185">Reference proteome</keyword>
<reference evidence="12" key="1">
    <citation type="submission" date="2016-06" db="EMBL/GenBank/DDBJ databases">
        <title>Draft Genome sequence of the fungus Inonotus baumii.</title>
        <authorList>
            <person name="Zhu H."/>
            <person name="Lin W."/>
        </authorList>
    </citation>
    <scope>NUCLEOTIDE SEQUENCE</scope>
    <source>
        <strain evidence="12">821</strain>
    </source>
</reference>
<dbReference type="PANTHER" id="PTHR12714:SF9">
    <property type="entry name" value="PROTEIN-S-ISOPRENYLCYSTEINE O-METHYLTRANSFERASE"/>
    <property type="match status" value="1"/>
</dbReference>
<evidence type="ECO:0000256" key="8">
    <source>
        <dbReference type="ARBA" id="ARBA00022989"/>
    </source>
</evidence>
<keyword evidence="6 10" id="KW-0949">S-adenosyl-L-methionine</keyword>
<comment type="subcellular location">
    <subcellularLocation>
        <location evidence="10">Endoplasmic reticulum membrane</location>
        <topology evidence="10">Multi-pass membrane protein</topology>
    </subcellularLocation>
    <subcellularLocation>
        <location evidence="1">Membrane</location>
        <topology evidence="1">Multi-pass membrane protein</topology>
    </subcellularLocation>
</comment>
<dbReference type="Gene3D" id="1.20.120.1630">
    <property type="match status" value="1"/>
</dbReference>
<evidence type="ECO:0000256" key="9">
    <source>
        <dbReference type="ARBA" id="ARBA00023136"/>
    </source>
</evidence>
<feature type="transmembrane region" description="Helical" evidence="10">
    <location>
        <begin position="268"/>
        <end position="287"/>
    </location>
</feature>
<organism evidence="12 13">
    <name type="scientific">Sanghuangporus baumii</name>
    <name type="common">Phellinus baumii</name>
    <dbReference type="NCBI Taxonomy" id="108892"/>
    <lineage>
        <taxon>Eukaryota</taxon>
        <taxon>Fungi</taxon>
        <taxon>Dikarya</taxon>
        <taxon>Basidiomycota</taxon>
        <taxon>Agaricomycotina</taxon>
        <taxon>Agaricomycetes</taxon>
        <taxon>Hymenochaetales</taxon>
        <taxon>Hymenochaetaceae</taxon>
        <taxon>Sanghuangporus</taxon>
    </lineage>
</organism>
<evidence type="ECO:0000256" key="1">
    <source>
        <dbReference type="ARBA" id="ARBA00004141"/>
    </source>
</evidence>
<evidence type="ECO:0000256" key="4">
    <source>
        <dbReference type="ARBA" id="ARBA00022603"/>
    </source>
</evidence>
<dbReference type="PANTHER" id="PTHR12714">
    <property type="entry name" value="PROTEIN-S ISOPRENYLCYSTEINE O-METHYLTRANSFERASE"/>
    <property type="match status" value="1"/>
</dbReference>
<keyword evidence="9 10" id="KW-0472">Membrane</keyword>
<evidence type="ECO:0000256" key="5">
    <source>
        <dbReference type="ARBA" id="ARBA00022679"/>
    </source>
</evidence>
<dbReference type="EC" id="2.1.1.100" evidence="3 10"/>
<dbReference type="Proteomes" id="UP000757232">
    <property type="component" value="Unassembled WGS sequence"/>
</dbReference>
<feature type="region of interest" description="Disordered" evidence="11">
    <location>
        <begin position="28"/>
        <end position="53"/>
    </location>
</feature>
<name>A0A9Q5I381_SANBA</name>
<proteinExistence type="inferred from homology"/>
<protein>
    <recommendedName>
        <fullName evidence="3 10">Protein-S-isoprenylcysteine O-methyltransferase</fullName>
        <ecNumber evidence="3 10">2.1.1.100</ecNumber>
    </recommendedName>
</protein>
<keyword evidence="5" id="KW-0808">Transferase</keyword>
<feature type="compositionally biased region" description="Low complexity" evidence="11">
    <location>
        <begin position="28"/>
        <end position="38"/>
    </location>
</feature>
<evidence type="ECO:0000256" key="10">
    <source>
        <dbReference type="RuleBase" id="RU362022"/>
    </source>
</evidence>
<comment type="catalytic activity">
    <reaction evidence="10">
        <text>[protein]-C-terminal S-[(2E,6E)-farnesyl]-L-cysteine + S-adenosyl-L-methionine = [protein]-C-terminal S-[(2E,6E)-farnesyl]-L-cysteine methyl ester + S-adenosyl-L-homocysteine</text>
        <dbReference type="Rhea" id="RHEA:21672"/>
        <dbReference type="Rhea" id="RHEA-COMP:12125"/>
        <dbReference type="Rhea" id="RHEA-COMP:12126"/>
        <dbReference type="ChEBI" id="CHEBI:57856"/>
        <dbReference type="ChEBI" id="CHEBI:59789"/>
        <dbReference type="ChEBI" id="CHEBI:90510"/>
        <dbReference type="ChEBI" id="CHEBI:90511"/>
        <dbReference type="EC" id="2.1.1.100"/>
    </reaction>
</comment>
<dbReference type="GO" id="GO:0032259">
    <property type="term" value="P:methylation"/>
    <property type="evidence" value="ECO:0007669"/>
    <property type="project" value="UniProtKB-KW"/>
</dbReference>
<dbReference type="AlphaFoldDB" id="A0A9Q5I381"/>
<keyword evidence="10" id="KW-0256">Endoplasmic reticulum</keyword>
<accession>A0A9Q5I381</accession>
<gene>
    <name evidence="12" type="ORF">A7U60_g1906</name>
</gene>
<comment type="caution">
    <text evidence="12">The sequence shown here is derived from an EMBL/GenBank/DDBJ whole genome shotgun (WGS) entry which is preliminary data.</text>
</comment>
<dbReference type="InterPro" id="IPR007269">
    <property type="entry name" value="ICMT_MeTrfase"/>
</dbReference>
<dbReference type="OrthoDB" id="422086at2759"/>
<dbReference type="GO" id="GO:0004671">
    <property type="term" value="F:protein C-terminal S-isoprenylcysteine carboxyl O-methyltransferase activity"/>
    <property type="evidence" value="ECO:0007669"/>
    <property type="project" value="UniProtKB-EC"/>
</dbReference>
<dbReference type="EMBL" id="LNZH02000115">
    <property type="protein sequence ID" value="OCB90882.1"/>
    <property type="molecule type" value="Genomic_DNA"/>
</dbReference>
<feature type="transmembrane region" description="Helical" evidence="10">
    <location>
        <begin position="60"/>
        <end position="80"/>
    </location>
</feature>
<feature type="transmembrane region" description="Helical" evidence="10">
    <location>
        <begin position="100"/>
        <end position="123"/>
    </location>
</feature>
<dbReference type="InterPro" id="IPR025770">
    <property type="entry name" value="PPMT_MeTrfase"/>
</dbReference>